<keyword evidence="3 5" id="KW-1133">Transmembrane helix</keyword>
<keyword evidence="2 5" id="KW-0812">Transmembrane</keyword>
<dbReference type="SUPFAM" id="SSF158442">
    <property type="entry name" value="DsbB-like"/>
    <property type="match status" value="1"/>
</dbReference>
<dbReference type="Pfam" id="PF02600">
    <property type="entry name" value="DsbB"/>
    <property type="match status" value="1"/>
</dbReference>
<evidence type="ECO:0000256" key="5">
    <source>
        <dbReference type="SAM" id="Phobius"/>
    </source>
</evidence>
<dbReference type="PIRSF" id="PIRSF033913">
    <property type="entry name" value="S-S_format_DsbB"/>
    <property type="match status" value="1"/>
</dbReference>
<evidence type="ECO:0000256" key="3">
    <source>
        <dbReference type="ARBA" id="ARBA00022989"/>
    </source>
</evidence>
<reference evidence="6 7" key="1">
    <citation type="submission" date="2021-08" db="EMBL/GenBank/DDBJ databases">
        <authorList>
            <person name="Tuo L."/>
        </authorList>
    </citation>
    <scope>NUCLEOTIDE SEQUENCE [LARGE SCALE GENOMIC DNA]</scope>
    <source>
        <strain evidence="6 7">JCM 31229</strain>
    </source>
</reference>
<organism evidence="6 7">
    <name type="scientific">Sphingomonas colocasiae</name>
    <dbReference type="NCBI Taxonomy" id="1848973"/>
    <lineage>
        <taxon>Bacteria</taxon>
        <taxon>Pseudomonadati</taxon>
        <taxon>Pseudomonadota</taxon>
        <taxon>Alphaproteobacteria</taxon>
        <taxon>Sphingomonadales</taxon>
        <taxon>Sphingomonadaceae</taxon>
        <taxon>Sphingomonas</taxon>
    </lineage>
</organism>
<evidence type="ECO:0000313" key="7">
    <source>
        <dbReference type="Proteomes" id="UP000706039"/>
    </source>
</evidence>
<dbReference type="Proteomes" id="UP000706039">
    <property type="component" value="Unassembled WGS sequence"/>
</dbReference>
<dbReference type="InterPro" id="IPR023380">
    <property type="entry name" value="DsbB-like_sf"/>
</dbReference>
<proteinExistence type="predicted"/>
<evidence type="ECO:0000313" key="6">
    <source>
        <dbReference type="EMBL" id="MBY8826020.1"/>
    </source>
</evidence>
<name>A0ABS7PZF0_9SPHN</name>
<feature type="transmembrane region" description="Helical" evidence="5">
    <location>
        <begin position="65"/>
        <end position="87"/>
    </location>
</feature>
<comment type="subcellular location">
    <subcellularLocation>
        <location evidence="1">Membrane</location>
        <topology evidence="1">Multi-pass membrane protein</topology>
    </subcellularLocation>
</comment>
<accession>A0ABS7PZF0</accession>
<keyword evidence="4 5" id="KW-0472">Membrane</keyword>
<protein>
    <submittedName>
        <fullName evidence="6">Disulfide bond formation protein B</fullName>
    </submittedName>
</protein>
<gene>
    <name evidence="6" type="ORF">K7G82_27210</name>
</gene>
<evidence type="ECO:0000256" key="2">
    <source>
        <dbReference type="ARBA" id="ARBA00022692"/>
    </source>
</evidence>
<evidence type="ECO:0000256" key="4">
    <source>
        <dbReference type="ARBA" id="ARBA00023136"/>
    </source>
</evidence>
<keyword evidence="7" id="KW-1185">Reference proteome</keyword>
<dbReference type="Gene3D" id="1.20.1550.10">
    <property type="entry name" value="DsbB-like"/>
    <property type="match status" value="1"/>
</dbReference>
<sequence length="160" mass="17097">MDRLKTARALALLTPALLMAGALGSQYLGGLYPCEMCHWQRWPHYAAIPLALLAILLRGQAIGRLFLALAALAILTSGAIGAFHAGVEYGWWEGLTSCSRVADTGGNVDDMLRNLMTAPVIRCDQAQWTLAGISLAGFNAIFSIGAAFTIFGLMMKARKA</sequence>
<dbReference type="EMBL" id="JAINVV010000014">
    <property type="protein sequence ID" value="MBY8826020.1"/>
    <property type="molecule type" value="Genomic_DNA"/>
</dbReference>
<dbReference type="RefSeq" id="WP_222993263.1">
    <property type="nucleotide sequence ID" value="NZ_JAINVV010000014.1"/>
</dbReference>
<evidence type="ECO:0000256" key="1">
    <source>
        <dbReference type="ARBA" id="ARBA00004141"/>
    </source>
</evidence>
<dbReference type="InterPro" id="IPR024199">
    <property type="entry name" value="Uncharacterised_DsbB"/>
</dbReference>
<feature type="transmembrane region" description="Helical" evidence="5">
    <location>
        <begin position="128"/>
        <end position="154"/>
    </location>
</feature>
<comment type="caution">
    <text evidence="6">The sequence shown here is derived from an EMBL/GenBank/DDBJ whole genome shotgun (WGS) entry which is preliminary data.</text>
</comment>
<feature type="transmembrane region" description="Helical" evidence="5">
    <location>
        <begin position="40"/>
        <end position="58"/>
    </location>
</feature>
<dbReference type="InterPro" id="IPR003752">
    <property type="entry name" value="DiS_bond_form_DsbB/BdbC"/>
</dbReference>